<evidence type="ECO:0000313" key="9">
    <source>
        <dbReference type="EMBL" id="CAL1671601.1"/>
    </source>
</evidence>
<comment type="similarity">
    <text evidence="3">Belongs to the HARBI1 family.</text>
</comment>
<evidence type="ECO:0000256" key="7">
    <source>
        <dbReference type="ARBA" id="ARBA00023242"/>
    </source>
</evidence>
<dbReference type="PANTHER" id="PTHR22930">
    <property type="match status" value="1"/>
</dbReference>
<dbReference type="GO" id="GO:0016787">
    <property type="term" value="F:hydrolase activity"/>
    <property type="evidence" value="ECO:0007669"/>
    <property type="project" value="UniProtKB-KW"/>
</dbReference>
<dbReference type="GO" id="GO:0004518">
    <property type="term" value="F:nuclease activity"/>
    <property type="evidence" value="ECO:0007669"/>
    <property type="project" value="UniProtKB-KW"/>
</dbReference>
<comment type="caution">
    <text evidence="9">The sequence shown here is derived from an EMBL/GenBank/DDBJ whole genome shotgun (WGS) entry which is preliminary data.</text>
</comment>
<evidence type="ECO:0000259" key="8">
    <source>
        <dbReference type="Pfam" id="PF13359"/>
    </source>
</evidence>
<evidence type="ECO:0000256" key="3">
    <source>
        <dbReference type="ARBA" id="ARBA00006958"/>
    </source>
</evidence>
<comment type="cofactor">
    <cofactor evidence="1">
        <name>a divalent metal cation</name>
        <dbReference type="ChEBI" id="CHEBI:60240"/>
    </cofactor>
</comment>
<dbReference type="Proteomes" id="UP001497644">
    <property type="component" value="Unassembled WGS sequence"/>
</dbReference>
<name>A0AAV2MWJ9_9HYME</name>
<evidence type="ECO:0000256" key="4">
    <source>
        <dbReference type="ARBA" id="ARBA00022722"/>
    </source>
</evidence>
<dbReference type="AlphaFoldDB" id="A0AAV2MWJ9"/>
<keyword evidence="6" id="KW-0378">Hydrolase</keyword>
<gene>
    <name evidence="9" type="ORF">LPLAT_LOCUS2725</name>
</gene>
<dbReference type="EMBL" id="CAXIPU020000155">
    <property type="protein sequence ID" value="CAL1671601.1"/>
    <property type="molecule type" value="Genomic_DNA"/>
</dbReference>
<evidence type="ECO:0000313" key="10">
    <source>
        <dbReference type="Proteomes" id="UP001497644"/>
    </source>
</evidence>
<dbReference type="InterPro" id="IPR045249">
    <property type="entry name" value="HARBI1-like"/>
</dbReference>
<accession>A0AAV2MWJ9</accession>
<dbReference type="PANTHER" id="PTHR22930:SF85">
    <property type="entry name" value="GH03217P-RELATED"/>
    <property type="match status" value="1"/>
</dbReference>
<sequence length="331" mass="38267">MELYLHRLKVRINNPATRPHRIEGFIERVVDMSTASEFQSHFRVTVTSFQWLLNRIAPLLESTRAAGHQTTDPKRQLLAFLWLLATPNSFRSVGSRFDLGKSTLSAIFMRVVTALNEISPEIIFWPNIEQRQRIALSFQASAGIEGIVGAIDDCFAGYPSRVSDIRIFRNSPIYEEFMNHPNNYFDEKQFIIGDKAYPVLQWCIPPYIERRNVTTRQKHFNTCHAKSRQIVERCFALLFGRFRRLKYLDMNRTDFIAPTIIAACVLHNICLNNQENQEIRDMFIDEGLQAVMNNAGNVNHEAANYDNVNAQELGREGHALRDRIAENLYPF</sequence>
<reference evidence="9" key="1">
    <citation type="submission" date="2024-04" db="EMBL/GenBank/DDBJ databases">
        <authorList>
            <consortium name="Molecular Ecology Group"/>
        </authorList>
    </citation>
    <scope>NUCLEOTIDE SEQUENCE</scope>
</reference>
<feature type="domain" description="DDE Tnp4" evidence="8">
    <location>
        <begin position="150"/>
        <end position="268"/>
    </location>
</feature>
<evidence type="ECO:0000256" key="2">
    <source>
        <dbReference type="ARBA" id="ARBA00004123"/>
    </source>
</evidence>
<evidence type="ECO:0000256" key="6">
    <source>
        <dbReference type="ARBA" id="ARBA00022801"/>
    </source>
</evidence>
<proteinExistence type="inferred from homology"/>
<evidence type="ECO:0000256" key="1">
    <source>
        <dbReference type="ARBA" id="ARBA00001968"/>
    </source>
</evidence>
<dbReference type="InterPro" id="IPR027806">
    <property type="entry name" value="HARBI1_dom"/>
</dbReference>
<keyword evidence="5" id="KW-0479">Metal-binding</keyword>
<protein>
    <recommendedName>
        <fullName evidence="8">DDE Tnp4 domain-containing protein</fullName>
    </recommendedName>
</protein>
<comment type="subcellular location">
    <subcellularLocation>
        <location evidence="2">Nucleus</location>
    </subcellularLocation>
</comment>
<dbReference type="GO" id="GO:0046872">
    <property type="term" value="F:metal ion binding"/>
    <property type="evidence" value="ECO:0007669"/>
    <property type="project" value="UniProtKB-KW"/>
</dbReference>
<organism evidence="9 10">
    <name type="scientific">Lasius platythorax</name>
    <dbReference type="NCBI Taxonomy" id="488582"/>
    <lineage>
        <taxon>Eukaryota</taxon>
        <taxon>Metazoa</taxon>
        <taxon>Ecdysozoa</taxon>
        <taxon>Arthropoda</taxon>
        <taxon>Hexapoda</taxon>
        <taxon>Insecta</taxon>
        <taxon>Pterygota</taxon>
        <taxon>Neoptera</taxon>
        <taxon>Endopterygota</taxon>
        <taxon>Hymenoptera</taxon>
        <taxon>Apocrita</taxon>
        <taxon>Aculeata</taxon>
        <taxon>Formicoidea</taxon>
        <taxon>Formicidae</taxon>
        <taxon>Formicinae</taxon>
        <taxon>Lasius</taxon>
        <taxon>Lasius</taxon>
    </lineage>
</organism>
<keyword evidence="7" id="KW-0539">Nucleus</keyword>
<dbReference type="Pfam" id="PF13359">
    <property type="entry name" value="DDE_Tnp_4"/>
    <property type="match status" value="1"/>
</dbReference>
<keyword evidence="4" id="KW-0540">Nuclease</keyword>
<keyword evidence="10" id="KW-1185">Reference proteome</keyword>
<dbReference type="GO" id="GO:0005634">
    <property type="term" value="C:nucleus"/>
    <property type="evidence" value="ECO:0007669"/>
    <property type="project" value="UniProtKB-SubCell"/>
</dbReference>
<evidence type="ECO:0000256" key="5">
    <source>
        <dbReference type="ARBA" id="ARBA00022723"/>
    </source>
</evidence>